<protein>
    <submittedName>
        <fullName evidence="1">Uncharacterized protein</fullName>
    </submittedName>
</protein>
<dbReference type="Proteomes" id="UP001054837">
    <property type="component" value="Unassembled WGS sequence"/>
</dbReference>
<evidence type="ECO:0000313" key="1">
    <source>
        <dbReference type="EMBL" id="GIX71434.1"/>
    </source>
</evidence>
<accession>A0AAV4MHI0</accession>
<gene>
    <name evidence="1" type="ORF">CDAR_125081</name>
</gene>
<evidence type="ECO:0000313" key="2">
    <source>
        <dbReference type="Proteomes" id="UP001054837"/>
    </source>
</evidence>
<comment type="caution">
    <text evidence="1">The sequence shown here is derived from an EMBL/GenBank/DDBJ whole genome shotgun (WGS) entry which is preliminary data.</text>
</comment>
<organism evidence="1 2">
    <name type="scientific">Caerostris darwini</name>
    <dbReference type="NCBI Taxonomy" id="1538125"/>
    <lineage>
        <taxon>Eukaryota</taxon>
        <taxon>Metazoa</taxon>
        <taxon>Ecdysozoa</taxon>
        <taxon>Arthropoda</taxon>
        <taxon>Chelicerata</taxon>
        <taxon>Arachnida</taxon>
        <taxon>Araneae</taxon>
        <taxon>Araneomorphae</taxon>
        <taxon>Entelegynae</taxon>
        <taxon>Araneoidea</taxon>
        <taxon>Araneidae</taxon>
        <taxon>Caerostris</taxon>
    </lineage>
</organism>
<sequence>MHVSFAYSMAYKYKLISNPKPVAPSPRVKDNTRLNCLHRHLKANQFKYWNIDGRKRSNNEDPASPFLLANCSTNATAANVLVSAHSSTVPSITIWWVKKSKTKW</sequence>
<dbReference type="AlphaFoldDB" id="A0AAV4MHI0"/>
<keyword evidence="2" id="KW-1185">Reference proteome</keyword>
<name>A0AAV4MHI0_9ARAC</name>
<reference evidence="1 2" key="1">
    <citation type="submission" date="2021-06" db="EMBL/GenBank/DDBJ databases">
        <title>Caerostris darwini draft genome.</title>
        <authorList>
            <person name="Kono N."/>
            <person name="Arakawa K."/>
        </authorList>
    </citation>
    <scope>NUCLEOTIDE SEQUENCE [LARGE SCALE GENOMIC DNA]</scope>
</reference>
<dbReference type="EMBL" id="BPLQ01000448">
    <property type="protein sequence ID" value="GIX71434.1"/>
    <property type="molecule type" value="Genomic_DNA"/>
</dbReference>
<proteinExistence type="predicted"/>